<dbReference type="Gene3D" id="3.40.50.300">
    <property type="entry name" value="P-loop containing nucleotide triphosphate hydrolases"/>
    <property type="match status" value="1"/>
</dbReference>
<evidence type="ECO:0000256" key="3">
    <source>
        <dbReference type="ARBA" id="ARBA00022741"/>
    </source>
</evidence>
<comment type="subcellular location">
    <subcellularLocation>
        <location evidence="1">Cell membrane</location>
        <topology evidence="1">Multi-pass membrane protein</topology>
    </subcellularLocation>
</comment>
<feature type="transmembrane region" description="Helical" evidence="7">
    <location>
        <begin position="240"/>
        <end position="266"/>
    </location>
</feature>
<feature type="domain" description="ABC transporter" evidence="8">
    <location>
        <begin position="332"/>
        <end position="544"/>
    </location>
</feature>
<dbReference type="Pfam" id="PF00664">
    <property type="entry name" value="ABC_membrane"/>
    <property type="match status" value="1"/>
</dbReference>
<evidence type="ECO:0000256" key="2">
    <source>
        <dbReference type="ARBA" id="ARBA00022692"/>
    </source>
</evidence>
<reference evidence="10" key="1">
    <citation type="submission" date="2020-10" db="EMBL/GenBank/DDBJ databases">
        <authorList>
            <person name="Gilroy R."/>
        </authorList>
    </citation>
    <scope>NUCLEOTIDE SEQUENCE</scope>
    <source>
        <strain evidence="10">B1-3475</strain>
    </source>
</reference>
<protein>
    <submittedName>
        <fullName evidence="10">ABC transporter ATP-binding protein</fullName>
    </submittedName>
</protein>
<evidence type="ECO:0000259" key="9">
    <source>
        <dbReference type="PROSITE" id="PS50929"/>
    </source>
</evidence>
<evidence type="ECO:0000256" key="6">
    <source>
        <dbReference type="ARBA" id="ARBA00023136"/>
    </source>
</evidence>
<dbReference type="SMART" id="SM00382">
    <property type="entry name" value="AAA"/>
    <property type="match status" value="1"/>
</dbReference>
<dbReference type="Pfam" id="PF00005">
    <property type="entry name" value="ABC_tran"/>
    <property type="match status" value="1"/>
</dbReference>
<dbReference type="AlphaFoldDB" id="A0A9D9HKH4"/>
<evidence type="ECO:0000256" key="4">
    <source>
        <dbReference type="ARBA" id="ARBA00022840"/>
    </source>
</evidence>
<dbReference type="InterPro" id="IPR027417">
    <property type="entry name" value="P-loop_NTPase"/>
</dbReference>
<dbReference type="InterPro" id="IPR039421">
    <property type="entry name" value="Type_1_exporter"/>
</dbReference>
<evidence type="ECO:0000259" key="8">
    <source>
        <dbReference type="PROSITE" id="PS50893"/>
    </source>
</evidence>
<dbReference type="Gene3D" id="1.20.1560.10">
    <property type="entry name" value="ABC transporter type 1, transmembrane domain"/>
    <property type="match status" value="1"/>
</dbReference>
<evidence type="ECO:0000313" key="10">
    <source>
        <dbReference type="EMBL" id="MBO8455486.1"/>
    </source>
</evidence>
<keyword evidence="2 7" id="KW-0812">Transmembrane</keyword>
<dbReference type="CDD" id="cd07346">
    <property type="entry name" value="ABC_6TM_exporters"/>
    <property type="match status" value="1"/>
</dbReference>
<dbReference type="InterPro" id="IPR011527">
    <property type="entry name" value="ABC1_TM_dom"/>
</dbReference>
<proteinExistence type="predicted"/>
<keyword evidence="3" id="KW-0547">Nucleotide-binding</keyword>
<feature type="transmembrane region" description="Helical" evidence="7">
    <location>
        <begin position="156"/>
        <end position="173"/>
    </location>
</feature>
<comment type="caution">
    <text evidence="10">The sequence shown here is derived from an EMBL/GenBank/DDBJ whole genome shotgun (WGS) entry which is preliminary data.</text>
</comment>
<dbReference type="InterPro" id="IPR036640">
    <property type="entry name" value="ABC1_TM_sf"/>
</dbReference>
<feature type="domain" description="ABC transmembrane type-1" evidence="9">
    <location>
        <begin position="27"/>
        <end position="301"/>
    </location>
</feature>
<dbReference type="EMBL" id="JADIMK010000038">
    <property type="protein sequence ID" value="MBO8455486.1"/>
    <property type="molecule type" value="Genomic_DNA"/>
</dbReference>
<dbReference type="Proteomes" id="UP000823617">
    <property type="component" value="Unassembled WGS sequence"/>
</dbReference>
<dbReference type="GO" id="GO:0016887">
    <property type="term" value="F:ATP hydrolysis activity"/>
    <property type="evidence" value="ECO:0007669"/>
    <property type="project" value="InterPro"/>
</dbReference>
<dbReference type="InterPro" id="IPR003593">
    <property type="entry name" value="AAA+_ATPase"/>
</dbReference>
<dbReference type="PROSITE" id="PS50893">
    <property type="entry name" value="ABC_TRANSPORTER_2"/>
    <property type="match status" value="1"/>
</dbReference>
<keyword evidence="5 7" id="KW-1133">Transmembrane helix</keyword>
<dbReference type="CDD" id="cd03228">
    <property type="entry name" value="ABCC_MRP_Like"/>
    <property type="match status" value="1"/>
</dbReference>
<dbReference type="GO" id="GO:0005886">
    <property type="term" value="C:plasma membrane"/>
    <property type="evidence" value="ECO:0007669"/>
    <property type="project" value="UniProtKB-SubCell"/>
</dbReference>
<dbReference type="InterPro" id="IPR003439">
    <property type="entry name" value="ABC_transporter-like_ATP-bd"/>
</dbReference>
<evidence type="ECO:0000256" key="7">
    <source>
        <dbReference type="SAM" id="Phobius"/>
    </source>
</evidence>
<feature type="transmembrane region" description="Helical" evidence="7">
    <location>
        <begin position="21"/>
        <end position="43"/>
    </location>
</feature>
<sequence>MRNYFRWIRLASGGNRTALAVYCSINIIRALLSLAFIWCTKVLVDIATGHSGKDLTVFLGLCIGAMVLQTILSPIASRLSSRTEIRIRNRLRYILFIRTMESTWQGRNAMHTGDIMNRIESDVSSLTSVVCRTIPSLATVVIQLLAAIYLMASMDLRILVCTIFLMPAALALSKRYFRRIRTLNREILDSGSKVQAHMQENIQHKTLITTMEMVPEISRQLSSGQKDLERQVMQKTDYSLFSRTVIQAGFAAGYLTVFVWCIFGLLHGTMTFGTMTAFLQLVSQIQKPIVDIGRMFPAMVQTSSSAERLSEVYDLPQERHESDIRFNGKTGIRLQDISFAYKDGHTGNGNGYVIEGLSHDFRPGSITAITGATGAGKSTIIRLILALVHPDKGEITFYNNEMSAQASADTRCNVTYIPQGNSLISGTIRTNLLLGNPDASEQEMRTALHNAVADFVLDLTAGLDTVCSESGSGLSEGQAQRIAIARGLLRPGKILLMDEPTSALDHDTEQTLLSRLAANRYGKTIIIVSHSHSVEEFCDDVIRI</sequence>
<feature type="transmembrane region" description="Helical" evidence="7">
    <location>
        <begin position="55"/>
        <end position="76"/>
    </location>
</feature>
<dbReference type="PANTHER" id="PTHR24221">
    <property type="entry name" value="ATP-BINDING CASSETTE SUB-FAMILY B"/>
    <property type="match status" value="1"/>
</dbReference>
<dbReference type="PROSITE" id="PS50929">
    <property type="entry name" value="ABC_TM1F"/>
    <property type="match status" value="1"/>
</dbReference>
<feature type="transmembrane region" description="Helical" evidence="7">
    <location>
        <begin position="129"/>
        <end position="150"/>
    </location>
</feature>
<dbReference type="GO" id="GO:0005524">
    <property type="term" value="F:ATP binding"/>
    <property type="evidence" value="ECO:0007669"/>
    <property type="project" value="UniProtKB-KW"/>
</dbReference>
<evidence type="ECO:0000256" key="5">
    <source>
        <dbReference type="ARBA" id="ARBA00022989"/>
    </source>
</evidence>
<keyword evidence="4 10" id="KW-0067">ATP-binding</keyword>
<gene>
    <name evidence="10" type="ORF">IAC08_03675</name>
</gene>
<evidence type="ECO:0000256" key="1">
    <source>
        <dbReference type="ARBA" id="ARBA00004651"/>
    </source>
</evidence>
<dbReference type="GO" id="GO:0140359">
    <property type="term" value="F:ABC-type transporter activity"/>
    <property type="evidence" value="ECO:0007669"/>
    <property type="project" value="InterPro"/>
</dbReference>
<keyword evidence="6 7" id="KW-0472">Membrane</keyword>
<accession>A0A9D9HKH4</accession>
<name>A0A9D9HKH4_9BACT</name>
<dbReference type="SUPFAM" id="SSF52540">
    <property type="entry name" value="P-loop containing nucleoside triphosphate hydrolases"/>
    <property type="match status" value="1"/>
</dbReference>
<reference evidence="10" key="2">
    <citation type="journal article" date="2021" name="PeerJ">
        <title>Extensive microbial diversity within the chicken gut microbiome revealed by metagenomics and culture.</title>
        <authorList>
            <person name="Gilroy R."/>
            <person name="Ravi A."/>
            <person name="Getino M."/>
            <person name="Pursley I."/>
            <person name="Horton D.L."/>
            <person name="Alikhan N.F."/>
            <person name="Baker D."/>
            <person name="Gharbi K."/>
            <person name="Hall N."/>
            <person name="Watson M."/>
            <person name="Adriaenssens E.M."/>
            <person name="Foster-Nyarko E."/>
            <person name="Jarju S."/>
            <person name="Secka A."/>
            <person name="Antonio M."/>
            <person name="Oren A."/>
            <person name="Chaudhuri R.R."/>
            <person name="La Ragione R."/>
            <person name="Hildebrand F."/>
            <person name="Pallen M.J."/>
        </authorList>
    </citation>
    <scope>NUCLEOTIDE SEQUENCE</scope>
    <source>
        <strain evidence="10">B1-3475</strain>
    </source>
</reference>
<dbReference type="SUPFAM" id="SSF90123">
    <property type="entry name" value="ABC transporter transmembrane region"/>
    <property type="match status" value="1"/>
</dbReference>
<dbReference type="PANTHER" id="PTHR24221:SF590">
    <property type="entry name" value="COMPONENT LINKED WITH THE ASSEMBLY OF CYTOCHROME' TRANSPORT TRANSMEMBRANE ATP-BINDING PROTEIN ABC TRANSPORTER CYDD-RELATED"/>
    <property type="match status" value="1"/>
</dbReference>
<organism evidence="10 11">
    <name type="scientific">Candidatus Cryptobacteroides intestinigallinarum</name>
    <dbReference type="NCBI Taxonomy" id="2840767"/>
    <lineage>
        <taxon>Bacteria</taxon>
        <taxon>Pseudomonadati</taxon>
        <taxon>Bacteroidota</taxon>
        <taxon>Bacteroidia</taxon>
        <taxon>Bacteroidales</taxon>
        <taxon>Candidatus Cryptobacteroides</taxon>
    </lineage>
</organism>
<evidence type="ECO:0000313" key="11">
    <source>
        <dbReference type="Proteomes" id="UP000823617"/>
    </source>
</evidence>